<gene>
    <name evidence="4" type="ORF">EBH_0024150</name>
</gene>
<dbReference type="OrthoDB" id="10565747at2759"/>
<reference evidence="4" key="1">
    <citation type="submission" date="2013-10" db="EMBL/GenBank/DDBJ databases">
        <title>Genomic analysis of the causative agents of coccidiosis in chickens.</title>
        <authorList>
            <person name="Reid A.J."/>
            <person name="Blake D."/>
            <person name="Billington K."/>
            <person name="Browne H."/>
            <person name="Dunn M."/>
            <person name="Hung S."/>
            <person name="Kawahara F."/>
            <person name="Miranda-Saavedra D."/>
            <person name="Mourier T."/>
            <person name="Nagra H."/>
            <person name="Otto T.D."/>
            <person name="Rawlings N."/>
            <person name="Sanchez A."/>
            <person name="Sanders M."/>
            <person name="Subramaniam C."/>
            <person name="Tay Y."/>
            <person name="Dear P."/>
            <person name="Doerig C."/>
            <person name="Gruber A."/>
            <person name="Parkinson J."/>
            <person name="Shirley M."/>
            <person name="Wan K.L."/>
            <person name="Berriman M."/>
            <person name="Tomley F."/>
            <person name="Pain A."/>
        </authorList>
    </citation>
    <scope>NUCLEOTIDE SEQUENCE [LARGE SCALE GENOMIC DNA]</scope>
    <source>
        <strain evidence="4">Houghton</strain>
    </source>
</reference>
<evidence type="ECO:0000313" key="5">
    <source>
        <dbReference type="Proteomes" id="UP000030750"/>
    </source>
</evidence>
<feature type="chain" id="PRO_5004673659" evidence="3">
    <location>
        <begin position="20"/>
        <end position="339"/>
    </location>
</feature>
<feature type="compositionally biased region" description="Basic and acidic residues" evidence="1">
    <location>
        <begin position="96"/>
        <end position="108"/>
    </location>
</feature>
<feature type="transmembrane region" description="Helical" evidence="2">
    <location>
        <begin position="295"/>
        <end position="317"/>
    </location>
</feature>
<dbReference type="Proteomes" id="UP000030750">
    <property type="component" value="Unassembled WGS sequence"/>
</dbReference>
<dbReference type="EMBL" id="HG711478">
    <property type="protein sequence ID" value="CDJ49112.1"/>
    <property type="molecule type" value="Genomic_DNA"/>
</dbReference>
<feature type="transmembrane region" description="Helical" evidence="2">
    <location>
        <begin position="28"/>
        <end position="49"/>
    </location>
</feature>
<feature type="transmembrane region" description="Helical" evidence="2">
    <location>
        <begin position="262"/>
        <end position="283"/>
    </location>
</feature>
<evidence type="ECO:0000256" key="1">
    <source>
        <dbReference type="SAM" id="MobiDB-lite"/>
    </source>
</evidence>
<protein>
    <submittedName>
        <fullName evidence="4">Uncharacterized protein</fullName>
    </submittedName>
</protein>
<name>U6LFE5_9EIME</name>
<evidence type="ECO:0000313" key="4">
    <source>
        <dbReference type="EMBL" id="CDJ49112.1"/>
    </source>
</evidence>
<organism evidence="4 5">
    <name type="scientific">Eimeria brunetti</name>
    <dbReference type="NCBI Taxonomy" id="51314"/>
    <lineage>
        <taxon>Eukaryota</taxon>
        <taxon>Sar</taxon>
        <taxon>Alveolata</taxon>
        <taxon>Apicomplexa</taxon>
        <taxon>Conoidasida</taxon>
        <taxon>Coccidia</taxon>
        <taxon>Eucoccidiorida</taxon>
        <taxon>Eimeriorina</taxon>
        <taxon>Eimeriidae</taxon>
        <taxon>Eimeria</taxon>
    </lineage>
</organism>
<keyword evidence="3" id="KW-0732">Signal</keyword>
<keyword evidence="2" id="KW-0812">Transmembrane</keyword>
<accession>U6LFE5</accession>
<dbReference type="AlphaFoldDB" id="U6LFE5"/>
<evidence type="ECO:0000256" key="2">
    <source>
        <dbReference type="SAM" id="Phobius"/>
    </source>
</evidence>
<keyword evidence="5" id="KW-1185">Reference proteome</keyword>
<sequence>MGGPLTALVALGLHWCMQAAPPQCKTQILMGASFFWLLFSAALFAYALASAKADEEQTPIQQLQQQHQQGPMITMPLGGVPAPGGGAAAAAAAQQREWREHQLPKDGRASGANNGNGSWLAEETTALLQDFEWHNRSSSSSSSSSSVKCLEYVAEGLNVRLGLLQQFEVQRLIPAVLLLRLVLLPLLFWLEAAPAKLLPVLRAATGATAVAGKVGLRGAAVAAPDELSLQDDNLASVPVLPASEQKQHEQLLLLLVDGCRCLWLFVFAAVHGCLSLTGTIYITHTPEAYVHKAGATRLLCLFESIGLALGTALSVAFSPPLQLLRDWQQSAATTLSHLA</sequence>
<dbReference type="VEuPathDB" id="ToxoDB:EBH_0024150"/>
<evidence type="ECO:0000256" key="3">
    <source>
        <dbReference type="SAM" id="SignalP"/>
    </source>
</evidence>
<feature type="region of interest" description="Disordered" evidence="1">
    <location>
        <begin position="84"/>
        <end position="116"/>
    </location>
</feature>
<feature type="signal peptide" evidence="3">
    <location>
        <begin position="1"/>
        <end position="19"/>
    </location>
</feature>
<proteinExistence type="predicted"/>
<keyword evidence="2" id="KW-1133">Transmembrane helix</keyword>
<reference evidence="4" key="2">
    <citation type="submission" date="2013-10" db="EMBL/GenBank/DDBJ databases">
        <authorList>
            <person name="Aslett M."/>
        </authorList>
    </citation>
    <scope>NUCLEOTIDE SEQUENCE [LARGE SCALE GENOMIC DNA]</scope>
    <source>
        <strain evidence="4">Houghton</strain>
    </source>
</reference>
<keyword evidence="2" id="KW-0472">Membrane</keyword>